<name>A0A6G1GK66_9PEZI</name>
<dbReference type="OrthoDB" id="1930760at2759"/>
<proteinExistence type="predicted"/>
<feature type="domain" description="DSBA-like thioredoxin" evidence="1">
    <location>
        <begin position="19"/>
        <end position="188"/>
    </location>
</feature>
<dbReference type="GO" id="GO:0016491">
    <property type="term" value="F:oxidoreductase activity"/>
    <property type="evidence" value="ECO:0007669"/>
    <property type="project" value="InterPro"/>
</dbReference>
<protein>
    <submittedName>
        <fullName evidence="2">Thioredoxin-like protein</fullName>
    </submittedName>
</protein>
<dbReference type="PANTHER" id="PTHR13887:SF41">
    <property type="entry name" value="THIOREDOXIN SUPERFAMILY PROTEIN"/>
    <property type="match status" value="1"/>
</dbReference>
<dbReference type="SUPFAM" id="SSF52833">
    <property type="entry name" value="Thioredoxin-like"/>
    <property type="match status" value="1"/>
</dbReference>
<evidence type="ECO:0000259" key="1">
    <source>
        <dbReference type="Pfam" id="PF01323"/>
    </source>
</evidence>
<dbReference type="Gene3D" id="3.40.30.10">
    <property type="entry name" value="Glutaredoxin"/>
    <property type="match status" value="2"/>
</dbReference>
<organism evidence="2 3">
    <name type="scientific">Aulographum hederae CBS 113979</name>
    <dbReference type="NCBI Taxonomy" id="1176131"/>
    <lineage>
        <taxon>Eukaryota</taxon>
        <taxon>Fungi</taxon>
        <taxon>Dikarya</taxon>
        <taxon>Ascomycota</taxon>
        <taxon>Pezizomycotina</taxon>
        <taxon>Dothideomycetes</taxon>
        <taxon>Pleosporomycetidae</taxon>
        <taxon>Aulographales</taxon>
        <taxon>Aulographaceae</taxon>
    </lineage>
</organism>
<sequence>MVVIDVTIVSDPSCALGNCYIGSRRLQKAISLYQKTYPGGSKDTFNISYKPYILRPDAPTEGVQHGVNSMIARMGLERATSVKAHMHSIGASEGIAFNLEVQWEVAQELFRLQFEEDGDVTSMETLVATGKVGGLAEEEVQRWLGEGRAREVVERESAEVKGMGITSVPMFLFGNGAVTVDGAADVGEFFETIVKTKRAASEGFEN</sequence>
<dbReference type="AlphaFoldDB" id="A0A6G1GK66"/>
<keyword evidence="3" id="KW-1185">Reference proteome</keyword>
<evidence type="ECO:0000313" key="2">
    <source>
        <dbReference type="EMBL" id="KAF1981336.1"/>
    </source>
</evidence>
<dbReference type="InterPro" id="IPR001853">
    <property type="entry name" value="DSBA-like_thioredoxin_dom"/>
</dbReference>
<dbReference type="EMBL" id="ML977201">
    <property type="protein sequence ID" value="KAF1981336.1"/>
    <property type="molecule type" value="Genomic_DNA"/>
</dbReference>
<accession>A0A6G1GK66</accession>
<evidence type="ECO:0000313" key="3">
    <source>
        <dbReference type="Proteomes" id="UP000800041"/>
    </source>
</evidence>
<dbReference type="Proteomes" id="UP000800041">
    <property type="component" value="Unassembled WGS sequence"/>
</dbReference>
<reference evidence="2" key="1">
    <citation type="journal article" date="2020" name="Stud. Mycol.">
        <title>101 Dothideomycetes genomes: a test case for predicting lifestyles and emergence of pathogens.</title>
        <authorList>
            <person name="Haridas S."/>
            <person name="Albert R."/>
            <person name="Binder M."/>
            <person name="Bloem J."/>
            <person name="Labutti K."/>
            <person name="Salamov A."/>
            <person name="Andreopoulos B."/>
            <person name="Baker S."/>
            <person name="Barry K."/>
            <person name="Bills G."/>
            <person name="Bluhm B."/>
            <person name="Cannon C."/>
            <person name="Castanera R."/>
            <person name="Culley D."/>
            <person name="Daum C."/>
            <person name="Ezra D."/>
            <person name="Gonzalez J."/>
            <person name="Henrissat B."/>
            <person name="Kuo A."/>
            <person name="Liang C."/>
            <person name="Lipzen A."/>
            <person name="Lutzoni F."/>
            <person name="Magnuson J."/>
            <person name="Mondo S."/>
            <person name="Nolan M."/>
            <person name="Ohm R."/>
            <person name="Pangilinan J."/>
            <person name="Park H.-J."/>
            <person name="Ramirez L."/>
            <person name="Alfaro M."/>
            <person name="Sun H."/>
            <person name="Tritt A."/>
            <person name="Yoshinaga Y."/>
            <person name="Zwiers L.-H."/>
            <person name="Turgeon B."/>
            <person name="Goodwin S."/>
            <person name="Spatafora J."/>
            <person name="Crous P."/>
            <person name="Grigoriev I."/>
        </authorList>
    </citation>
    <scope>NUCLEOTIDE SEQUENCE</scope>
    <source>
        <strain evidence="2">CBS 113979</strain>
    </source>
</reference>
<gene>
    <name evidence="2" type="ORF">K402DRAFT_415538</name>
</gene>
<dbReference type="InterPro" id="IPR036249">
    <property type="entry name" value="Thioredoxin-like_sf"/>
</dbReference>
<dbReference type="PANTHER" id="PTHR13887">
    <property type="entry name" value="GLUTATHIONE S-TRANSFERASE KAPPA"/>
    <property type="match status" value="1"/>
</dbReference>
<dbReference type="Pfam" id="PF01323">
    <property type="entry name" value="DSBA"/>
    <property type="match status" value="1"/>
</dbReference>